<dbReference type="EMBL" id="AFNH02000859">
    <property type="protein sequence ID" value="EZG55259.1"/>
    <property type="molecule type" value="Genomic_DNA"/>
</dbReference>
<dbReference type="InterPro" id="IPR036045">
    <property type="entry name" value="Sec1-like_sf"/>
</dbReference>
<dbReference type="VEuPathDB" id="CryptoDB:GNI_115530"/>
<feature type="region of interest" description="Disordered" evidence="2">
    <location>
        <begin position="108"/>
        <end position="128"/>
    </location>
</feature>
<dbReference type="InterPro" id="IPR001619">
    <property type="entry name" value="Sec1-like"/>
</dbReference>
<accession>A0A023B324</accession>
<dbReference type="OrthoDB" id="10262287at2759"/>
<dbReference type="InterPro" id="IPR043155">
    <property type="entry name" value="VPS33_dom3b"/>
</dbReference>
<dbReference type="Gene3D" id="3.40.50.1910">
    <property type="match status" value="1"/>
</dbReference>
<dbReference type="GeneID" id="22914106"/>
<feature type="region of interest" description="Disordered" evidence="2">
    <location>
        <begin position="299"/>
        <end position="320"/>
    </location>
</feature>
<dbReference type="SUPFAM" id="SSF56815">
    <property type="entry name" value="Sec1/munc18-like (SM) proteins"/>
    <property type="match status" value="1"/>
</dbReference>
<evidence type="ECO:0000256" key="2">
    <source>
        <dbReference type="SAM" id="MobiDB-lite"/>
    </source>
</evidence>
<reference evidence="3" key="1">
    <citation type="submission" date="2013-12" db="EMBL/GenBank/DDBJ databases">
        <authorList>
            <person name="Omoto C.K."/>
            <person name="Sibley D."/>
            <person name="Venepally P."/>
            <person name="Hadjithomas M."/>
            <person name="Karamycheva S."/>
            <person name="Brunk B."/>
            <person name="Roos D."/>
            <person name="Caler E."/>
            <person name="Lorenzi H."/>
        </authorList>
    </citation>
    <scope>NUCLEOTIDE SEQUENCE</scope>
</reference>
<evidence type="ECO:0000256" key="1">
    <source>
        <dbReference type="ARBA" id="ARBA00009884"/>
    </source>
</evidence>
<protein>
    <submittedName>
        <fullName evidence="3">Sec1 family protein</fullName>
    </submittedName>
</protein>
<comment type="caution">
    <text evidence="3">The sequence shown here is derived from an EMBL/GenBank/DDBJ whole genome shotgun (WGS) entry which is preliminary data.</text>
</comment>
<dbReference type="Gene3D" id="3.90.830.10">
    <property type="entry name" value="Syntaxin Binding Protein 1, Chain A, domain 2"/>
    <property type="match status" value="1"/>
</dbReference>
<dbReference type="PANTHER" id="PTHR11679">
    <property type="entry name" value="VESICLE PROTEIN SORTING-ASSOCIATED"/>
    <property type="match status" value="1"/>
</dbReference>
<evidence type="ECO:0000313" key="3">
    <source>
        <dbReference type="EMBL" id="EZG55259.1"/>
    </source>
</evidence>
<dbReference type="Pfam" id="PF00995">
    <property type="entry name" value="Sec1"/>
    <property type="match status" value="1"/>
</dbReference>
<evidence type="ECO:0000313" key="4">
    <source>
        <dbReference type="Proteomes" id="UP000019763"/>
    </source>
</evidence>
<organism evidence="3 4">
    <name type="scientific">Gregarina niphandrodes</name>
    <name type="common">Septate eugregarine</name>
    <dbReference type="NCBI Taxonomy" id="110365"/>
    <lineage>
        <taxon>Eukaryota</taxon>
        <taxon>Sar</taxon>
        <taxon>Alveolata</taxon>
        <taxon>Apicomplexa</taxon>
        <taxon>Conoidasida</taxon>
        <taxon>Gregarinasina</taxon>
        <taxon>Eugregarinorida</taxon>
        <taxon>Gregarinidae</taxon>
        <taxon>Gregarina</taxon>
    </lineage>
</organism>
<dbReference type="RefSeq" id="XP_011131685.1">
    <property type="nucleotide sequence ID" value="XM_011133383.1"/>
</dbReference>
<keyword evidence="4" id="KW-1185">Reference proteome</keyword>
<gene>
    <name evidence="3" type="ORF">GNI_115530</name>
</gene>
<comment type="similarity">
    <text evidence="1">Belongs to the STXBP/unc-18/SEC1 family.</text>
</comment>
<dbReference type="GO" id="GO:0016192">
    <property type="term" value="P:vesicle-mediated transport"/>
    <property type="evidence" value="ECO:0007669"/>
    <property type="project" value="InterPro"/>
</dbReference>
<dbReference type="InterPro" id="IPR027482">
    <property type="entry name" value="Sec1-like_dom2"/>
</dbReference>
<sequence length="814" mass="88577">MKTTVTNAALSSLNRIFNSILGGDEKRYLILDDGLIKPLSSYIDSRYLKEHQFDCWYRLSTFDPAILSAAAGAEEEALADVTLVIFMGPTLATGERISQLISAAVTERTGERAPTGPKSGGAKAGPKAGGAKVKVVLVNFPRRRSGVVSQILITVRANLNCADTWQEVPADKNALTIHEGRLRVVLCDCDVFLYPLDATPDGGAAFSLCNPASYLDLKLRGDLAALKHLQIATQQLMSRCQLAATLPIIGIGRDAVHVAQQIQHHLQDSLQVVAHTDEHPPTAAVAALHAFANATLRRKGAPNESAANGGAADESGGAANGGGAVPETYQLLPNEILNRCIAESSELVAKDREFVSHPTRDDGLAKRVMQSSFTIRLPEVTSYPQPTTALAPDGSAIPTVIRSIIIMSRDVDWISPFVTPFTYEAMLDMYWGISGLRHLEIPLSEIKPGTDKTKAAAGRVATDKSHETLILGSPEDRHFAKIRGLMATELGQVLHNEAVRIQTQAGQRNLSTQSVDELHSMIAQIKTQEEDEKWLSIHTMLVTRLIQEVNRHPAFYTLLRVEDDILHSSSSFSAIAEIIANLAWRSVPIFDVLRLTVLLILNKRSDLDASKVRAIISALVAVHGIEVAKIWRDIEACGVLYPHSLAEDCRKLTREHARPDKSTAYVHSGYSPLSVDILEAIIDGKRNFLSSLSKSKGAHDQFCVSSLRQNTPNNTANKKPADGAVTLIIFPHHITWSELAAIKILATNAKRRFIVITNGVVGYRTFFQLVAKDISVDGSIDVPNGAPNGNSFLPNNIPEHLSKSYNELLAECVL</sequence>
<dbReference type="AlphaFoldDB" id="A0A023B324"/>
<dbReference type="Gene3D" id="1.25.40.850">
    <property type="match status" value="1"/>
</dbReference>
<dbReference type="Proteomes" id="UP000019763">
    <property type="component" value="Unassembled WGS sequence"/>
</dbReference>
<dbReference type="eggNOG" id="KOG1302">
    <property type="taxonomic scope" value="Eukaryota"/>
</dbReference>
<dbReference type="InterPro" id="IPR043127">
    <property type="entry name" value="Sec-1-like_dom3a"/>
</dbReference>
<name>A0A023B324_GRENI</name>
<proteinExistence type="inferred from homology"/>